<sequence length="217" mass="22067">MAIPLSLGLPPKSSRGLLDGLLLGAPGEPRVVPASALLGAESAGRVVVLLDIDPARLRADAGASYEAVRFDLECTTEQIDDAIALRVPAPLAVYVDGGDEVLSPAESAALLCEGGRIPGLDSGHSPAEIADFLAVLAHESVGFVARAADADEVIGLLCGTMAALRGDDARAAILDPQPAKLAALIPEAQSALREVLLTIEVSDPTSVETALHSAGLS</sequence>
<reference evidence="1" key="1">
    <citation type="submission" date="2019-07" db="EMBL/GenBank/DDBJ databases">
        <title>Genomic Encyclopedia of Type Strains, Phase IV (KMG-IV): sequencing the most valuable type-strain genomes for metagenomic binning, comparative biology and taxonomic classification.</title>
        <authorList>
            <person name="Goeker M."/>
        </authorList>
    </citation>
    <scope>NUCLEOTIDE SEQUENCE</scope>
    <source>
        <strain evidence="1">DSM 44596</strain>
    </source>
</reference>
<dbReference type="EMBL" id="VNIQ01000004">
    <property type="protein sequence ID" value="TYQ03874.1"/>
    <property type="molecule type" value="Genomic_DNA"/>
</dbReference>
<evidence type="ECO:0000313" key="1">
    <source>
        <dbReference type="EMBL" id="TYQ03874.1"/>
    </source>
</evidence>
<proteinExistence type="predicted"/>
<name>A0A652YPE7_NOCGL</name>
<organism evidence="1">
    <name type="scientific">Nocardia globerula</name>
    <dbReference type="NCBI Taxonomy" id="1818"/>
    <lineage>
        <taxon>Bacteria</taxon>
        <taxon>Bacillati</taxon>
        <taxon>Actinomycetota</taxon>
        <taxon>Actinomycetes</taxon>
        <taxon>Mycobacteriales</taxon>
        <taxon>Nocardiaceae</taxon>
        <taxon>Nocardia</taxon>
    </lineage>
</organism>
<protein>
    <submittedName>
        <fullName evidence="1">Uncharacterized protein</fullName>
    </submittedName>
</protein>
<comment type="caution">
    <text evidence="1">The sequence shown here is derived from an EMBL/GenBank/DDBJ whole genome shotgun (WGS) entry which is preliminary data.</text>
</comment>
<gene>
    <name evidence="1" type="ORF">FNL38_104243</name>
</gene>
<dbReference type="AlphaFoldDB" id="A0A652YPE7"/>
<accession>A0A652YPE7</accession>